<accession>A0A0E9RS37</accession>
<reference evidence="1" key="2">
    <citation type="journal article" date="2015" name="Fish Shellfish Immunol.">
        <title>Early steps in the European eel (Anguilla anguilla)-Vibrio vulnificus interaction in the gills: Role of the RtxA13 toxin.</title>
        <authorList>
            <person name="Callol A."/>
            <person name="Pajuelo D."/>
            <person name="Ebbesson L."/>
            <person name="Teles M."/>
            <person name="MacKenzie S."/>
            <person name="Amaro C."/>
        </authorList>
    </citation>
    <scope>NUCLEOTIDE SEQUENCE</scope>
</reference>
<organism evidence="1">
    <name type="scientific">Anguilla anguilla</name>
    <name type="common">European freshwater eel</name>
    <name type="synonym">Muraena anguilla</name>
    <dbReference type="NCBI Taxonomy" id="7936"/>
    <lineage>
        <taxon>Eukaryota</taxon>
        <taxon>Metazoa</taxon>
        <taxon>Chordata</taxon>
        <taxon>Craniata</taxon>
        <taxon>Vertebrata</taxon>
        <taxon>Euteleostomi</taxon>
        <taxon>Actinopterygii</taxon>
        <taxon>Neopterygii</taxon>
        <taxon>Teleostei</taxon>
        <taxon>Anguilliformes</taxon>
        <taxon>Anguillidae</taxon>
        <taxon>Anguilla</taxon>
    </lineage>
</organism>
<name>A0A0E9RS37_ANGAN</name>
<dbReference type="EMBL" id="GBXM01077372">
    <property type="protein sequence ID" value="JAH31205.1"/>
    <property type="molecule type" value="Transcribed_RNA"/>
</dbReference>
<proteinExistence type="predicted"/>
<evidence type="ECO:0000313" key="1">
    <source>
        <dbReference type="EMBL" id="JAH31205.1"/>
    </source>
</evidence>
<protein>
    <submittedName>
        <fullName evidence="1">Uncharacterized protein</fullName>
    </submittedName>
</protein>
<sequence length="20" mass="2373">MDCLSCISDTFSEWCYELVK</sequence>
<dbReference type="AlphaFoldDB" id="A0A0E9RS37"/>
<reference evidence="1" key="1">
    <citation type="submission" date="2014-11" db="EMBL/GenBank/DDBJ databases">
        <authorList>
            <person name="Amaro Gonzalez C."/>
        </authorList>
    </citation>
    <scope>NUCLEOTIDE SEQUENCE</scope>
</reference>